<keyword evidence="1" id="KW-1133">Transmembrane helix</keyword>
<protein>
    <submittedName>
        <fullName evidence="2">Uncharacterized protein</fullName>
    </submittedName>
</protein>
<feature type="transmembrane region" description="Helical" evidence="1">
    <location>
        <begin position="181"/>
        <end position="202"/>
    </location>
</feature>
<proteinExistence type="predicted"/>
<dbReference type="AlphaFoldDB" id="A0A381X164"/>
<name>A0A381X164_9ZZZZ</name>
<gene>
    <name evidence="2" type="ORF">METZ01_LOCUS111105</name>
</gene>
<evidence type="ECO:0000256" key="1">
    <source>
        <dbReference type="SAM" id="Phobius"/>
    </source>
</evidence>
<keyword evidence="1" id="KW-0812">Transmembrane</keyword>
<feature type="transmembrane region" description="Helical" evidence="1">
    <location>
        <begin position="159"/>
        <end position="175"/>
    </location>
</feature>
<evidence type="ECO:0000313" key="2">
    <source>
        <dbReference type="EMBL" id="SVA58251.1"/>
    </source>
</evidence>
<accession>A0A381X164</accession>
<organism evidence="2">
    <name type="scientific">marine metagenome</name>
    <dbReference type="NCBI Taxonomy" id="408172"/>
    <lineage>
        <taxon>unclassified sequences</taxon>
        <taxon>metagenomes</taxon>
        <taxon>ecological metagenomes</taxon>
    </lineage>
</organism>
<dbReference type="EMBL" id="UINC01013491">
    <property type="protein sequence ID" value="SVA58251.1"/>
    <property type="molecule type" value="Genomic_DNA"/>
</dbReference>
<keyword evidence="1" id="KW-0472">Membrane</keyword>
<reference evidence="2" key="1">
    <citation type="submission" date="2018-05" db="EMBL/GenBank/DDBJ databases">
        <authorList>
            <person name="Lanie J.A."/>
            <person name="Ng W.-L."/>
            <person name="Kazmierczak K.M."/>
            <person name="Andrzejewski T.M."/>
            <person name="Davidsen T.M."/>
            <person name="Wayne K.J."/>
            <person name="Tettelin H."/>
            <person name="Glass J.I."/>
            <person name="Rusch D."/>
            <person name="Podicherti R."/>
            <person name="Tsui H.-C.T."/>
            <person name="Winkler M.E."/>
        </authorList>
    </citation>
    <scope>NUCLEOTIDE SEQUENCE</scope>
</reference>
<sequence>MIKDINIFSKSIPFLFMTALLYSQNGQLEFLSLESKQNGILVHLRLNQTIEMETVTAWQANSGWFYLTLYQITGDSSKLIPSVIPSDIIEFQIIIEDESTQLGLRLKEPIEHYDFSQDKTTNTMVAALHYSSEYLAQLESIQHLEKASQNRRMPGKLRSWLYFTGGGLIITGLVAEDDNMLNAQTQIGLGILFTTVVMDLIWNRS</sequence>